<evidence type="ECO:0000256" key="2">
    <source>
        <dbReference type="ARBA" id="ARBA00012438"/>
    </source>
</evidence>
<dbReference type="Proteomes" id="UP001407405">
    <property type="component" value="Unassembled WGS sequence"/>
</dbReference>
<dbReference type="PROSITE" id="PS50109">
    <property type="entry name" value="HIS_KIN"/>
    <property type="match status" value="1"/>
</dbReference>
<feature type="domain" description="Histidine kinase" evidence="8">
    <location>
        <begin position="185"/>
        <end position="402"/>
    </location>
</feature>
<dbReference type="CDD" id="cd00075">
    <property type="entry name" value="HATPase"/>
    <property type="match status" value="1"/>
</dbReference>
<dbReference type="Pfam" id="PF02518">
    <property type="entry name" value="HATPase_c"/>
    <property type="match status" value="1"/>
</dbReference>
<proteinExistence type="predicted"/>
<organism evidence="9 10">
    <name type="scientific">Anoxynatronum sibiricum</name>
    <dbReference type="NCBI Taxonomy" id="210623"/>
    <lineage>
        <taxon>Bacteria</taxon>
        <taxon>Bacillati</taxon>
        <taxon>Bacillota</taxon>
        <taxon>Clostridia</taxon>
        <taxon>Eubacteriales</taxon>
        <taxon>Clostridiaceae</taxon>
        <taxon>Anoxynatronum</taxon>
    </lineage>
</organism>
<dbReference type="GO" id="GO:0016301">
    <property type="term" value="F:kinase activity"/>
    <property type="evidence" value="ECO:0007669"/>
    <property type="project" value="UniProtKB-KW"/>
</dbReference>
<dbReference type="EMBL" id="JBCITM010000004">
    <property type="protein sequence ID" value="MEN1759900.1"/>
    <property type="molecule type" value="Genomic_DNA"/>
</dbReference>
<comment type="catalytic activity">
    <reaction evidence="1">
        <text>ATP + protein L-histidine = ADP + protein N-phospho-L-histidine.</text>
        <dbReference type="EC" id="2.7.13.3"/>
    </reaction>
</comment>
<accession>A0ABU9VRV7</accession>
<name>A0ABU9VRV7_9CLOT</name>
<protein>
    <recommendedName>
        <fullName evidence="2">histidine kinase</fullName>
        <ecNumber evidence="2">2.7.13.3</ecNumber>
    </recommendedName>
</protein>
<dbReference type="InterPro" id="IPR004358">
    <property type="entry name" value="Sig_transdc_His_kin-like_C"/>
</dbReference>
<dbReference type="InterPro" id="IPR036890">
    <property type="entry name" value="HATPase_C_sf"/>
</dbReference>
<dbReference type="PANTHER" id="PTHR43711:SF31">
    <property type="entry name" value="HISTIDINE KINASE"/>
    <property type="match status" value="1"/>
</dbReference>
<dbReference type="RefSeq" id="WP_343185228.1">
    <property type="nucleotide sequence ID" value="NZ_JBCITM010000004.1"/>
</dbReference>
<comment type="caution">
    <text evidence="9">The sequence shown here is derived from an EMBL/GenBank/DDBJ whole genome shotgun (WGS) entry which is preliminary data.</text>
</comment>
<gene>
    <name evidence="9" type="ORF">AAIG11_05430</name>
</gene>
<dbReference type="SUPFAM" id="SSF55874">
    <property type="entry name" value="ATPase domain of HSP90 chaperone/DNA topoisomerase II/histidine kinase"/>
    <property type="match status" value="1"/>
</dbReference>
<dbReference type="InterPro" id="IPR003594">
    <property type="entry name" value="HATPase_dom"/>
</dbReference>
<dbReference type="InterPro" id="IPR036097">
    <property type="entry name" value="HisK_dim/P_sf"/>
</dbReference>
<feature type="coiled-coil region" evidence="7">
    <location>
        <begin position="137"/>
        <end position="178"/>
    </location>
</feature>
<keyword evidence="10" id="KW-1185">Reference proteome</keyword>
<dbReference type="SMART" id="SM00387">
    <property type="entry name" value="HATPase_c"/>
    <property type="match status" value="1"/>
</dbReference>
<evidence type="ECO:0000313" key="9">
    <source>
        <dbReference type="EMBL" id="MEN1759900.1"/>
    </source>
</evidence>
<dbReference type="CDD" id="cd00082">
    <property type="entry name" value="HisKA"/>
    <property type="match status" value="1"/>
</dbReference>
<dbReference type="InterPro" id="IPR005467">
    <property type="entry name" value="His_kinase_dom"/>
</dbReference>
<evidence type="ECO:0000313" key="10">
    <source>
        <dbReference type="Proteomes" id="UP001407405"/>
    </source>
</evidence>
<evidence type="ECO:0000256" key="3">
    <source>
        <dbReference type="ARBA" id="ARBA00022553"/>
    </source>
</evidence>
<sequence length="406" mass="45671">MRSENQSGHQWCVFLCDTAFHINRILSQQQISFSLHPGDSLAQIISPESLERYFSFIHEAQKKKSVFFHEILVIDSENKPLLLDFSCICHNDQYLVTGTSREMDLCEELVQINYELTQMLRNRMKTEVPPADYMEQMSGLNNELINMKRELMKKNAAISRLLDQEEALNSQLQELIDTRDLLFSIIAHDLRSPLSSIINLMNLVSIDQDSYEDAMQAGLFRTVQQTTAKTMQFLEDLLQWYRYSQNNDLVQPLQLDAGELANEALSHFKEEAVSKQIQLKLFGNGTPLYADRHMIAAALRNLVSNAIKYTEAGGCVTVEYQGDDTYCQISVTDTGVGIPAHRLDSLFDIKANKSTPGVSGEQGAGFGLVLTRLMVEKNRGTLKAHSEPGQGTRISLILPATQGAQS</sequence>
<dbReference type="PANTHER" id="PTHR43711">
    <property type="entry name" value="TWO-COMPONENT HISTIDINE KINASE"/>
    <property type="match status" value="1"/>
</dbReference>
<reference evidence="9 10" key="1">
    <citation type="submission" date="2024-04" db="EMBL/GenBank/DDBJ databases">
        <title>Genome sequencing and metabolic network reconstruction of aminoacids and betaine degradation by Anoxynatronum sibiricum.</title>
        <authorList>
            <person name="Detkova E.N."/>
            <person name="Boltjanskaja Y.V."/>
            <person name="Mardanov A.V."/>
            <person name="Kevbrin V."/>
        </authorList>
    </citation>
    <scope>NUCLEOTIDE SEQUENCE [LARGE SCALE GENOMIC DNA]</scope>
    <source>
        <strain evidence="9 10">Z-7981</strain>
    </source>
</reference>
<dbReference type="EC" id="2.7.13.3" evidence="2"/>
<dbReference type="InterPro" id="IPR050736">
    <property type="entry name" value="Sensor_HK_Regulatory"/>
</dbReference>
<evidence type="ECO:0000256" key="6">
    <source>
        <dbReference type="ARBA" id="ARBA00023012"/>
    </source>
</evidence>
<dbReference type="Gene3D" id="3.30.565.10">
    <property type="entry name" value="Histidine kinase-like ATPase, C-terminal domain"/>
    <property type="match status" value="1"/>
</dbReference>
<keyword evidence="6" id="KW-0902">Two-component regulatory system</keyword>
<keyword evidence="4" id="KW-0808">Transferase</keyword>
<evidence type="ECO:0000259" key="8">
    <source>
        <dbReference type="PROSITE" id="PS50109"/>
    </source>
</evidence>
<evidence type="ECO:0000256" key="4">
    <source>
        <dbReference type="ARBA" id="ARBA00022679"/>
    </source>
</evidence>
<keyword evidence="5 9" id="KW-0418">Kinase</keyword>
<evidence type="ECO:0000256" key="7">
    <source>
        <dbReference type="SAM" id="Coils"/>
    </source>
</evidence>
<keyword evidence="7" id="KW-0175">Coiled coil</keyword>
<dbReference type="PRINTS" id="PR00344">
    <property type="entry name" value="BCTRLSENSOR"/>
</dbReference>
<dbReference type="Gene3D" id="1.10.287.130">
    <property type="match status" value="1"/>
</dbReference>
<evidence type="ECO:0000256" key="5">
    <source>
        <dbReference type="ARBA" id="ARBA00022777"/>
    </source>
</evidence>
<dbReference type="InterPro" id="IPR003661">
    <property type="entry name" value="HisK_dim/P_dom"/>
</dbReference>
<keyword evidence="3" id="KW-0597">Phosphoprotein</keyword>
<dbReference type="SUPFAM" id="SSF47384">
    <property type="entry name" value="Homodimeric domain of signal transducing histidine kinase"/>
    <property type="match status" value="1"/>
</dbReference>
<evidence type="ECO:0000256" key="1">
    <source>
        <dbReference type="ARBA" id="ARBA00000085"/>
    </source>
</evidence>